<reference evidence="2 3" key="1">
    <citation type="submission" date="2017-05" db="EMBL/GenBank/DDBJ databases">
        <authorList>
            <person name="Varghese N."/>
            <person name="Submissions S."/>
        </authorList>
    </citation>
    <scope>NUCLEOTIDE SEQUENCE [LARGE SCALE GENOMIC DNA]</scope>
    <source>
        <strain evidence="2 3">DSM 25457</strain>
    </source>
</reference>
<name>A0ABY1Q9C3_9BACT</name>
<feature type="compositionally biased region" description="Polar residues" evidence="1">
    <location>
        <begin position="14"/>
        <end position="24"/>
    </location>
</feature>
<feature type="region of interest" description="Disordered" evidence="1">
    <location>
        <begin position="1"/>
        <end position="28"/>
    </location>
</feature>
<dbReference type="EMBL" id="FXUG01000007">
    <property type="protein sequence ID" value="SMP61393.1"/>
    <property type="molecule type" value="Genomic_DNA"/>
</dbReference>
<feature type="compositionally biased region" description="Low complexity" evidence="1">
    <location>
        <begin position="1"/>
        <end position="13"/>
    </location>
</feature>
<protein>
    <submittedName>
        <fullName evidence="2">Uncharacterized protein</fullName>
    </submittedName>
</protein>
<evidence type="ECO:0000313" key="3">
    <source>
        <dbReference type="Proteomes" id="UP001158067"/>
    </source>
</evidence>
<comment type="caution">
    <text evidence="2">The sequence shown here is derived from an EMBL/GenBank/DDBJ whole genome shotgun (WGS) entry which is preliminary data.</text>
</comment>
<keyword evidence="3" id="KW-1185">Reference proteome</keyword>
<accession>A0ABY1Q9C3</accession>
<proteinExistence type="predicted"/>
<evidence type="ECO:0000256" key="1">
    <source>
        <dbReference type="SAM" id="MobiDB-lite"/>
    </source>
</evidence>
<evidence type="ECO:0000313" key="2">
    <source>
        <dbReference type="EMBL" id="SMP61393.1"/>
    </source>
</evidence>
<gene>
    <name evidence="2" type="ORF">SAMN06265222_10792</name>
</gene>
<organism evidence="2 3">
    <name type="scientific">Neorhodopirellula lusitana</name>
    <dbReference type="NCBI Taxonomy" id="445327"/>
    <lineage>
        <taxon>Bacteria</taxon>
        <taxon>Pseudomonadati</taxon>
        <taxon>Planctomycetota</taxon>
        <taxon>Planctomycetia</taxon>
        <taxon>Pirellulales</taxon>
        <taxon>Pirellulaceae</taxon>
        <taxon>Neorhodopirellula</taxon>
    </lineage>
</organism>
<sequence length="571" mass="63661">MSSSETITSSNSEGNDATAESSNGLVPETPFLWPETRVLNGSREYTTAPVFEPVIRHARTVFGMVHNLTDEGIRWIEKCLSENDKLQFRLLVVLYPACRTKSDHLKLISERCSDPSSRLKVRLKLIGRLEDRPTTTLSIVSENGSATMVVSPSGDFATSEPRDGFLHLCFPADTAMHQQFMAWFEYQWVSNVILDEQALAMPDLVPAKGDPSADIQWRAFESQLNRGSQAVVKGSEPKIVEVDPETGDVICHDKDSNETPSVLDEVDVPRPSIALVQMGKILHQGNMATIDNSSRVPPLDCPISAELFNIPQDQRTGTVLQRTKFSVSAIDEKTLKKLEAFRKRTRDLLNKMSYPLADGNRFVPASARALLESELDRMNKQGQDLLGSAVAGTAEEFVKSQEKQVATDAQKRYADLHGGDEMPDETLQQILTELTNRLAHAKGGKLLPQLNFLDVRIATAEDSDWSSQASQALRFLVSVAKYPRECLTDLYFMRGIKVPTEQLLPAMNVMDDQLVAKFIEDGSGVDQARRDLGWIDKIQRSPCEDMARCEAIYRLIKGRSEDEVFQSLSKP</sequence>
<dbReference type="Proteomes" id="UP001158067">
    <property type="component" value="Unassembled WGS sequence"/>
</dbReference>